<dbReference type="Proteomes" id="UP000772434">
    <property type="component" value="Unassembled WGS sequence"/>
</dbReference>
<sequence length="215" mass="24759">MYSDDIHGYLAILTFGISKQHHFLIWNNVVASFTVKATGQTRFILPQKLSDFDVTGMPYPVSVNLPTPKELAVAAQTARESTWGMRYPPQRLPPLPGWIRVKFYSHIYKIRYEMLPDMEGEVMLDSSGGLDTRRVCKMWNLEACAPIDPMRWVQFERPDPNWLSPLAVHVLSERNKCLVFSPNHYRHPQFTNAHSAKHLYTSKHPCTCSPSLQCR</sequence>
<evidence type="ECO:0000313" key="1">
    <source>
        <dbReference type="EMBL" id="KAF9075469.1"/>
    </source>
</evidence>
<accession>A0A9P5UDR7</accession>
<proteinExistence type="predicted"/>
<organism evidence="1 2">
    <name type="scientific">Rhodocollybia butyracea</name>
    <dbReference type="NCBI Taxonomy" id="206335"/>
    <lineage>
        <taxon>Eukaryota</taxon>
        <taxon>Fungi</taxon>
        <taxon>Dikarya</taxon>
        <taxon>Basidiomycota</taxon>
        <taxon>Agaricomycotina</taxon>
        <taxon>Agaricomycetes</taxon>
        <taxon>Agaricomycetidae</taxon>
        <taxon>Agaricales</taxon>
        <taxon>Marasmiineae</taxon>
        <taxon>Omphalotaceae</taxon>
        <taxon>Rhodocollybia</taxon>
    </lineage>
</organism>
<dbReference type="EMBL" id="JADNRY010000009">
    <property type="protein sequence ID" value="KAF9075469.1"/>
    <property type="molecule type" value="Genomic_DNA"/>
</dbReference>
<name>A0A9P5UDR7_9AGAR</name>
<evidence type="ECO:0000313" key="2">
    <source>
        <dbReference type="Proteomes" id="UP000772434"/>
    </source>
</evidence>
<dbReference type="AlphaFoldDB" id="A0A9P5UDR7"/>
<dbReference type="OrthoDB" id="2796521at2759"/>
<gene>
    <name evidence="1" type="ORF">BDP27DRAFT_1035093</name>
</gene>
<keyword evidence="2" id="KW-1185">Reference proteome</keyword>
<protein>
    <submittedName>
        <fullName evidence="1">Uncharacterized protein</fullName>
    </submittedName>
</protein>
<reference evidence="1" key="1">
    <citation type="submission" date="2020-11" db="EMBL/GenBank/DDBJ databases">
        <authorList>
            <consortium name="DOE Joint Genome Institute"/>
            <person name="Ahrendt S."/>
            <person name="Riley R."/>
            <person name="Andreopoulos W."/>
            <person name="Labutti K."/>
            <person name="Pangilinan J."/>
            <person name="Ruiz-Duenas F.J."/>
            <person name="Barrasa J.M."/>
            <person name="Sanchez-Garcia M."/>
            <person name="Camarero S."/>
            <person name="Miyauchi S."/>
            <person name="Serrano A."/>
            <person name="Linde D."/>
            <person name="Babiker R."/>
            <person name="Drula E."/>
            <person name="Ayuso-Fernandez I."/>
            <person name="Pacheco R."/>
            <person name="Padilla G."/>
            <person name="Ferreira P."/>
            <person name="Barriuso J."/>
            <person name="Kellner H."/>
            <person name="Castanera R."/>
            <person name="Alfaro M."/>
            <person name="Ramirez L."/>
            <person name="Pisabarro A.G."/>
            <person name="Kuo A."/>
            <person name="Tritt A."/>
            <person name="Lipzen A."/>
            <person name="He G."/>
            <person name="Yan M."/>
            <person name="Ng V."/>
            <person name="Cullen D."/>
            <person name="Martin F."/>
            <person name="Rosso M.-N."/>
            <person name="Henrissat B."/>
            <person name="Hibbett D."/>
            <person name="Martinez A.T."/>
            <person name="Grigoriev I.V."/>
        </authorList>
    </citation>
    <scope>NUCLEOTIDE SEQUENCE</scope>
    <source>
        <strain evidence="1">AH 40177</strain>
    </source>
</reference>
<comment type="caution">
    <text evidence="1">The sequence shown here is derived from an EMBL/GenBank/DDBJ whole genome shotgun (WGS) entry which is preliminary data.</text>
</comment>